<proteinExistence type="predicted"/>
<dbReference type="Proteomes" id="UP001597227">
    <property type="component" value="Unassembled WGS sequence"/>
</dbReference>
<dbReference type="InterPro" id="IPR000182">
    <property type="entry name" value="GNAT_dom"/>
</dbReference>
<dbReference type="PROSITE" id="PS51186">
    <property type="entry name" value="GNAT"/>
    <property type="match status" value="1"/>
</dbReference>
<sequence length="338" mass="39388">MTYSFMELDETHGPQLLRLADETSTGSDLFYVDRSPNFFELSEEFGRTRHFGLFKGSELIGCVAVSQQKRVIEGSCKHVYYLNDLRIHPDFHRTFAFYRLTQQLVSRYQNEGTVKWMYSTVLDTNSNKASMTKGNGLLPGGIELGRTFHIGVPMFLKYRKNHVDVIEIEGEEAWQIYKSLARLQDFALCDKRIFLKENGVFLVVRDKEDDLAICKLVNQTDARKLRLSRKLPFMFKLVNLICRTVGCPLLPNKGEEFRHGYMAFFAARDKPVRFRKECISYIQKTYKHRYTFLFFGVSSIEAEQYRSNPFNIQLSSTTFAYGDIPANLWMNFHEITLI</sequence>
<keyword evidence="3" id="KW-1185">Reference proteome</keyword>
<feature type="domain" description="N-acetyltransferase" evidence="1">
    <location>
        <begin position="3"/>
        <end position="159"/>
    </location>
</feature>
<evidence type="ECO:0000313" key="3">
    <source>
        <dbReference type="Proteomes" id="UP001597227"/>
    </source>
</evidence>
<organism evidence="2 3">
    <name type="scientific">Fredinandcohnia salidurans</name>
    <dbReference type="NCBI Taxonomy" id="2595041"/>
    <lineage>
        <taxon>Bacteria</taxon>
        <taxon>Bacillati</taxon>
        <taxon>Bacillota</taxon>
        <taxon>Bacilli</taxon>
        <taxon>Bacillales</taxon>
        <taxon>Bacillaceae</taxon>
        <taxon>Fredinandcohnia</taxon>
    </lineage>
</organism>
<dbReference type="EMBL" id="JBHUEK010000026">
    <property type="protein sequence ID" value="MFD1780712.1"/>
    <property type="molecule type" value="Genomic_DNA"/>
</dbReference>
<evidence type="ECO:0000259" key="1">
    <source>
        <dbReference type="PROSITE" id="PS51186"/>
    </source>
</evidence>
<comment type="caution">
    <text evidence="2">The sequence shown here is derived from an EMBL/GenBank/DDBJ whole genome shotgun (WGS) entry which is preliminary data.</text>
</comment>
<protein>
    <recommendedName>
        <fullName evidence="1">N-acetyltransferase domain-containing protein</fullName>
    </recommendedName>
</protein>
<dbReference type="RefSeq" id="WP_388040483.1">
    <property type="nucleotide sequence ID" value="NZ_JBHUEK010000026.1"/>
</dbReference>
<dbReference type="InterPro" id="IPR016181">
    <property type="entry name" value="Acyl_CoA_acyltransferase"/>
</dbReference>
<name>A0ABW4MT62_9BACI</name>
<evidence type="ECO:0000313" key="2">
    <source>
        <dbReference type="EMBL" id="MFD1780712.1"/>
    </source>
</evidence>
<reference evidence="3" key="1">
    <citation type="journal article" date="2019" name="Int. J. Syst. Evol. Microbiol.">
        <title>The Global Catalogue of Microorganisms (GCM) 10K type strain sequencing project: providing services to taxonomists for standard genome sequencing and annotation.</title>
        <authorList>
            <consortium name="The Broad Institute Genomics Platform"/>
            <consortium name="The Broad Institute Genome Sequencing Center for Infectious Disease"/>
            <person name="Wu L."/>
            <person name="Ma J."/>
        </authorList>
    </citation>
    <scope>NUCLEOTIDE SEQUENCE [LARGE SCALE GENOMIC DNA]</scope>
    <source>
        <strain evidence="3">CCUG 15531</strain>
    </source>
</reference>
<dbReference type="SUPFAM" id="SSF55729">
    <property type="entry name" value="Acyl-CoA N-acyltransferases (Nat)"/>
    <property type="match status" value="1"/>
</dbReference>
<accession>A0ABW4MT62</accession>
<gene>
    <name evidence="2" type="ORF">ACFSFW_18770</name>
</gene>